<dbReference type="Proteomes" id="UP000218542">
    <property type="component" value="Unassembled WGS sequence"/>
</dbReference>
<reference evidence="2 3" key="1">
    <citation type="journal article" date="2017" name="Environ. Microbiol. Rep.">
        <title>Genetic diversity of marine anaerobic ammonium-oxidizing bacteria as revealed by genomic and proteomic analyses of 'Candidatus Scalindua japonica'.</title>
        <authorList>
            <person name="Oshiki M."/>
            <person name="Mizuto K."/>
            <person name="Kimura Z."/>
            <person name="Kindaichi T."/>
            <person name="Satoh H."/>
            <person name="Okabe S."/>
        </authorList>
    </citation>
    <scope>NUCLEOTIDE SEQUENCE [LARGE SCALE GENOMIC DNA]</scope>
    <source>
        <strain evidence="3">husup-a2</strain>
    </source>
</reference>
<dbReference type="SUPFAM" id="SSF51269">
    <property type="entry name" value="AFP III-like domain"/>
    <property type="match status" value="1"/>
</dbReference>
<sequence length="336" mass="37397">MKSIHIGNKIIGDCHPVYVIAEIGINHNGDVSLAKEMVAAAWESGADAVKIQTFITEKFLHPSHPGFNYDINAELPHEKELEIWDFAGQNGINLFSTPEEFLSLEFIKKQKPVLIKIAAMDFNYKELVQKSASLEIPIILSSGMSTMEEVLRTVRWVEEAGNNDYIVLHCVSCYPSLPESCNLSAIQTMKKILNCPVGFSDHTEGIHIPLAAVALGANIIEKHFTIDRKLPGPDQKCSVDPVDLKILVSNIRDIECAMGHGRKEPAPEELEPRRYKRRGIYAASNLKSGTVLEKENVLFYAPSTEGSCVTDWPYIGGRRLKGDIAKMHPISLKDVY</sequence>
<dbReference type="AlphaFoldDB" id="A0A286U461"/>
<organism evidence="2 3">
    <name type="scientific">Candidatus Scalindua japonica</name>
    <dbReference type="NCBI Taxonomy" id="1284222"/>
    <lineage>
        <taxon>Bacteria</taxon>
        <taxon>Pseudomonadati</taxon>
        <taxon>Planctomycetota</taxon>
        <taxon>Candidatus Brocadiia</taxon>
        <taxon>Candidatus Brocadiales</taxon>
        <taxon>Candidatus Scalinduaceae</taxon>
        <taxon>Candidatus Scalindua</taxon>
    </lineage>
</organism>
<dbReference type="GO" id="GO:0016051">
    <property type="term" value="P:carbohydrate biosynthetic process"/>
    <property type="evidence" value="ECO:0007669"/>
    <property type="project" value="InterPro"/>
</dbReference>
<protein>
    <submittedName>
        <fullName evidence="2">Sialic acid synthase</fullName>
    </submittedName>
</protein>
<feature type="domain" description="AFP-like" evidence="1">
    <location>
        <begin position="279"/>
        <end position="336"/>
    </location>
</feature>
<accession>A0A286U461</accession>
<dbReference type="CDD" id="cd11615">
    <property type="entry name" value="SAF_NeuB_like"/>
    <property type="match status" value="1"/>
</dbReference>
<gene>
    <name evidence="2" type="ORF">SCALIN_C45_0072</name>
</gene>
<dbReference type="InterPro" id="IPR036732">
    <property type="entry name" value="AFP_Neu5c_C_sf"/>
</dbReference>
<dbReference type="InterPro" id="IPR013132">
    <property type="entry name" value="PseI/NeuA/B-like_N"/>
</dbReference>
<dbReference type="InterPro" id="IPR057736">
    <property type="entry name" value="SAF_PseI/NeuA/NeuB"/>
</dbReference>
<dbReference type="Pfam" id="PF03102">
    <property type="entry name" value="NeuB"/>
    <property type="match status" value="1"/>
</dbReference>
<proteinExistence type="predicted"/>
<dbReference type="RefSeq" id="WP_096896309.1">
    <property type="nucleotide sequence ID" value="NZ_BAOS01000045.1"/>
</dbReference>
<evidence type="ECO:0000259" key="1">
    <source>
        <dbReference type="PROSITE" id="PS50844"/>
    </source>
</evidence>
<evidence type="ECO:0000313" key="2">
    <source>
        <dbReference type="EMBL" id="GAX62914.1"/>
    </source>
</evidence>
<keyword evidence="3" id="KW-1185">Reference proteome</keyword>
<dbReference type="PANTHER" id="PTHR42966:SF1">
    <property type="entry name" value="SIALIC ACID SYNTHASE"/>
    <property type="match status" value="1"/>
</dbReference>
<dbReference type="InterPro" id="IPR006190">
    <property type="entry name" value="SAF_AFP_Neu5Ac"/>
</dbReference>
<dbReference type="Gene3D" id="3.20.20.70">
    <property type="entry name" value="Aldolase class I"/>
    <property type="match status" value="1"/>
</dbReference>
<dbReference type="GO" id="GO:0047444">
    <property type="term" value="F:N-acylneuraminate-9-phosphate synthase activity"/>
    <property type="evidence" value="ECO:0007669"/>
    <property type="project" value="TreeGrafter"/>
</dbReference>
<dbReference type="InterPro" id="IPR051690">
    <property type="entry name" value="PseI-like"/>
</dbReference>
<dbReference type="PROSITE" id="PS50844">
    <property type="entry name" value="AFP_LIKE"/>
    <property type="match status" value="1"/>
</dbReference>
<name>A0A286U461_9BACT</name>
<evidence type="ECO:0000313" key="3">
    <source>
        <dbReference type="Proteomes" id="UP000218542"/>
    </source>
</evidence>
<dbReference type="OrthoDB" id="9814210at2"/>
<dbReference type="SUPFAM" id="SSF51569">
    <property type="entry name" value="Aldolase"/>
    <property type="match status" value="1"/>
</dbReference>
<comment type="caution">
    <text evidence="2">The sequence shown here is derived from an EMBL/GenBank/DDBJ whole genome shotgun (WGS) entry which is preliminary data.</text>
</comment>
<dbReference type="EMBL" id="BAOS01000045">
    <property type="protein sequence ID" value="GAX62914.1"/>
    <property type="molecule type" value="Genomic_DNA"/>
</dbReference>
<dbReference type="InterPro" id="IPR013785">
    <property type="entry name" value="Aldolase_TIM"/>
</dbReference>
<dbReference type="PANTHER" id="PTHR42966">
    <property type="entry name" value="N-ACETYLNEURAMINATE SYNTHASE"/>
    <property type="match status" value="1"/>
</dbReference>